<dbReference type="Gramene" id="ORUFI06G25080.3">
    <property type="protein sequence ID" value="ORUFI06G25080.3"/>
    <property type="gene ID" value="ORUFI06G25080"/>
</dbReference>
<organism evidence="1 2">
    <name type="scientific">Oryza rufipogon</name>
    <name type="common">Brownbeard rice</name>
    <name type="synonym">Asian wild rice</name>
    <dbReference type="NCBI Taxonomy" id="4529"/>
    <lineage>
        <taxon>Eukaryota</taxon>
        <taxon>Viridiplantae</taxon>
        <taxon>Streptophyta</taxon>
        <taxon>Embryophyta</taxon>
        <taxon>Tracheophyta</taxon>
        <taxon>Spermatophyta</taxon>
        <taxon>Magnoliopsida</taxon>
        <taxon>Liliopsida</taxon>
        <taxon>Poales</taxon>
        <taxon>Poaceae</taxon>
        <taxon>BOP clade</taxon>
        <taxon>Oryzoideae</taxon>
        <taxon>Oryzeae</taxon>
        <taxon>Oryzinae</taxon>
        <taxon>Oryza</taxon>
    </lineage>
</organism>
<evidence type="ECO:0000313" key="2">
    <source>
        <dbReference type="Proteomes" id="UP000008022"/>
    </source>
</evidence>
<reference evidence="2" key="1">
    <citation type="submission" date="2013-06" db="EMBL/GenBank/DDBJ databases">
        <authorList>
            <person name="Zhao Q."/>
        </authorList>
    </citation>
    <scope>NUCLEOTIDE SEQUENCE</scope>
    <source>
        <strain evidence="2">cv. W1943</strain>
    </source>
</reference>
<dbReference type="EnsemblPlants" id="ORUFI06G25080.3">
    <property type="protein sequence ID" value="ORUFI06G25080.3"/>
    <property type="gene ID" value="ORUFI06G25080"/>
</dbReference>
<dbReference type="HOGENOM" id="CLU_2744455_0_0_1"/>
<dbReference type="AlphaFoldDB" id="A0A0E0Q122"/>
<dbReference type="Proteomes" id="UP000008022">
    <property type="component" value="Unassembled WGS sequence"/>
</dbReference>
<protein>
    <submittedName>
        <fullName evidence="1">Uncharacterized protein</fullName>
    </submittedName>
</protein>
<proteinExistence type="predicted"/>
<name>A0A0E0Q122_ORYRU</name>
<evidence type="ECO:0000313" key="1">
    <source>
        <dbReference type="EnsemblPlants" id="ORUFI06G25080.3"/>
    </source>
</evidence>
<keyword evidence="2" id="KW-1185">Reference proteome</keyword>
<reference evidence="1" key="2">
    <citation type="submission" date="2015-06" db="UniProtKB">
        <authorList>
            <consortium name="EnsemblPlants"/>
        </authorList>
    </citation>
    <scope>IDENTIFICATION</scope>
</reference>
<sequence>MKSIKESSNQEVRKVLTYGFHDSKSFKTCQAGTSSFTLLKIDLVQLQDMDIFQQFSVLRVQILYSDHPYES</sequence>
<accession>A0A0E0Q122</accession>